<organism evidence="2 3">
    <name type="scientific">Flagellimonas aurea</name>
    <dbReference type="NCBI Taxonomy" id="2915619"/>
    <lineage>
        <taxon>Bacteria</taxon>
        <taxon>Pseudomonadati</taxon>
        <taxon>Bacteroidota</taxon>
        <taxon>Flavobacteriia</taxon>
        <taxon>Flavobacteriales</taxon>
        <taxon>Flavobacteriaceae</taxon>
        <taxon>Flagellimonas</taxon>
    </lineage>
</organism>
<evidence type="ECO:0000313" key="3">
    <source>
        <dbReference type="Proteomes" id="UP000664044"/>
    </source>
</evidence>
<dbReference type="InterPro" id="IPR046125">
    <property type="entry name" value="DUF6122"/>
</dbReference>
<feature type="transmembrane region" description="Helical" evidence="1">
    <location>
        <begin position="30"/>
        <end position="48"/>
    </location>
</feature>
<dbReference type="Pfam" id="PF19617">
    <property type="entry name" value="DUF6122"/>
    <property type="match status" value="1"/>
</dbReference>
<evidence type="ECO:0000313" key="2">
    <source>
        <dbReference type="EMBL" id="MBO0353602.1"/>
    </source>
</evidence>
<evidence type="ECO:0000256" key="1">
    <source>
        <dbReference type="SAM" id="Phobius"/>
    </source>
</evidence>
<dbReference type="EMBL" id="JAFLNL010000003">
    <property type="protein sequence ID" value="MBO0353602.1"/>
    <property type="molecule type" value="Genomic_DNA"/>
</dbReference>
<sequence>MTRHLIHYGIHFLVPILIGLWFFKGDSFRVILILLAGILIDIDHLWAIPLYDPDRCSVGFHIFHTYWAIILYILLLFFKPTRLIGLALVIHIIADSVDCLLM</sequence>
<accession>A0ABS3G2H0</accession>
<keyword evidence="3" id="KW-1185">Reference proteome</keyword>
<dbReference type="RefSeq" id="WP_207032338.1">
    <property type="nucleotide sequence ID" value="NZ_JAFLNL010000003.1"/>
</dbReference>
<reference evidence="2 3" key="1">
    <citation type="submission" date="2021-03" db="EMBL/GenBank/DDBJ databases">
        <title>Muricauda lutimaris sp. nov. and Muricauda ruestringensis sp. nov, two marine members of the Flavobacteriaceae isolated from deep sea sediments of Western Pacific.</title>
        <authorList>
            <person name="Zhao S."/>
            <person name="Liu R."/>
        </authorList>
    </citation>
    <scope>NUCLEOTIDE SEQUENCE [LARGE SCALE GENOMIC DNA]</scope>
    <source>
        <strain evidence="2 3">BC31-1-A7</strain>
    </source>
</reference>
<keyword evidence="1" id="KW-0812">Transmembrane</keyword>
<gene>
    <name evidence="2" type="ORF">J0656_06200</name>
</gene>
<evidence type="ECO:0008006" key="4">
    <source>
        <dbReference type="Google" id="ProtNLM"/>
    </source>
</evidence>
<keyword evidence="1" id="KW-0472">Membrane</keyword>
<feature type="transmembrane region" description="Helical" evidence="1">
    <location>
        <begin position="6"/>
        <end position="23"/>
    </location>
</feature>
<proteinExistence type="predicted"/>
<comment type="caution">
    <text evidence="2">The sequence shown here is derived from an EMBL/GenBank/DDBJ whole genome shotgun (WGS) entry which is preliminary data.</text>
</comment>
<keyword evidence="1" id="KW-1133">Transmembrane helix</keyword>
<dbReference type="Proteomes" id="UP000664044">
    <property type="component" value="Unassembled WGS sequence"/>
</dbReference>
<feature type="transmembrane region" description="Helical" evidence="1">
    <location>
        <begin position="60"/>
        <end position="78"/>
    </location>
</feature>
<name>A0ABS3G2H0_9FLAO</name>
<protein>
    <recommendedName>
        <fullName evidence="4">Metal-dependent hydrolase</fullName>
    </recommendedName>
</protein>